<name>A0A4Y7JAM7_PAPSO</name>
<evidence type="ECO:0000256" key="14">
    <source>
        <dbReference type="RuleBase" id="RU000461"/>
    </source>
</evidence>
<evidence type="ECO:0000256" key="7">
    <source>
        <dbReference type="ARBA" id="ARBA00023002"/>
    </source>
</evidence>
<dbReference type="InterPro" id="IPR017972">
    <property type="entry name" value="Cyt_P450_CS"/>
</dbReference>
<dbReference type="FunFam" id="1.10.630.10:FF:000126">
    <property type="entry name" value="Predicted protein"/>
    <property type="match status" value="1"/>
</dbReference>
<dbReference type="EMBL" id="CM010718">
    <property type="protein sequence ID" value="RZC57867.1"/>
    <property type="molecule type" value="Genomic_DNA"/>
</dbReference>
<reference evidence="16 17" key="1">
    <citation type="journal article" date="2018" name="Science">
        <title>The opium poppy genome and morphinan production.</title>
        <authorList>
            <person name="Guo L."/>
            <person name="Winzer T."/>
            <person name="Yang X."/>
            <person name="Li Y."/>
            <person name="Ning Z."/>
            <person name="He Z."/>
            <person name="Teodor R."/>
            <person name="Lu Y."/>
            <person name="Bowser T.A."/>
            <person name="Graham I.A."/>
            <person name="Ye K."/>
        </authorList>
    </citation>
    <scope>NUCLEOTIDE SEQUENCE [LARGE SCALE GENOMIC DNA]</scope>
    <source>
        <strain evidence="17">cv. HN1</strain>
        <tissue evidence="16">Leaves</tissue>
    </source>
</reference>
<evidence type="ECO:0000256" key="12">
    <source>
        <dbReference type="ARBA" id="ARBA00066319"/>
    </source>
</evidence>
<keyword evidence="15" id="KW-0812">Transmembrane</keyword>
<evidence type="ECO:0000256" key="11">
    <source>
        <dbReference type="ARBA" id="ARBA00060652"/>
    </source>
</evidence>
<dbReference type="SUPFAM" id="SSF48264">
    <property type="entry name" value="Cytochrome P450"/>
    <property type="match status" value="1"/>
</dbReference>
<dbReference type="InterPro" id="IPR036396">
    <property type="entry name" value="Cyt_P450_sf"/>
</dbReference>
<evidence type="ECO:0000256" key="9">
    <source>
        <dbReference type="ARBA" id="ARBA00023033"/>
    </source>
</evidence>
<dbReference type="PROSITE" id="PS00086">
    <property type="entry name" value="CYTOCHROME_P450"/>
    <property type="match status" value="1"/>
</dbReference>
<evidence type="ECO:0000256" key="15">
    <source>
        <dbReference type="SAM" id="Phobius"/>
    </source>
</evidence>
<dbReference type="GO" id="GO:0033075">
    <property type="term" value="P:isoquinoline alkaloid biosynthetic process"/>
    <property type="evidence" value="ECO:0007669"/>
    <property type="project" value="UniProtKB-ARBA"/>
</dbReference>
<gene>
    <name evidence="16" type="ORF">C5167_005173</name>
</gene>
<sequence>MESWLWEAKIQHSELIRAVLISSVIVVAISWYVWVCMKQVHLNSKLSPGPFGSRLLIVLGSPELAAVVMKELDSRFANRAPTVAGKTIGYNEILSKSALDSFSTLRQQEVRKCVRSLYAKVNTPKIKIGLEFRKRAEEVLDYLGRTNISDFLPVLARFDLQGVERRLKELISWLDPFFESMIDKRMKLDQEIKLNGDQDGKENKVKDFLQVFQQLQDQGDSKVPFTFTNPKALFMNLVVGGTYTIGGEVEWAMAELIKEPKIMKRALEELENVVGKNNIVEESHIPNLPYLGAIIKETYRLHPRVPLLVTRCPSSTCNVGGYVIPKGAQVLMNAWEIQRDPKYWDDPLEFHPERFLQKTSKFDFIGTDFRYIPFGSGTRRCIGVPLVERIVPYALASFLHSFEWRMPEGAEVDLSEKFGIVLKTSTPLTAIPLPRLSDPNLYAKKEY</sequence>
<keyword evidence="17" id="KW-1185">Reference proteome</keyword>
<keyword evidence="7 14" id="KW-0560">Oxidoreductase</keyword>
<dbReference type="PANTHER" id="PTHR47951">
    <property type="entry name" value="OS08G0547900 PROTEIN"/>
    <property type="match status" value="1"/>
</dbReference>
<dbReference type="STRING" id="3469.A0A4Y7JAM7"/>
<keyword evidence="5 13" id="KW-0479">Metal-binding</keyword>
<dbReference type="Pfam" id="PF00067">
    <property type="entry name" value="p450"/>
    <property type="match status" value="1"/>
</dbReference>
<comment type="similarity">
    <text evidence="3 14">Belongs to the cytochrome P450 family.</text>
</comment>
<feature type="transmembrane region" description="Helical" evidence="15">
    <location>
        <begin position="15"/>
        <end position="34"/>
    </location>
</feature>
<dbReference type="PRINTS" id="PR00385">
    <property type="entry name" value="P450"/>
</dbReference>
<evidence type="ECO:0000256" key="13">
    <source>
        <dbReference type="PIRSR" id="PIRSR602401-1"/>
    </source>
</evidence>
<protein>
    <recommendedName>
        <fullName evidence="12">N-methylcoclaurine 3'-monooxygenase</fullName>
        <ecNumber evidence="12">1.14.14.102</ecNumber>
    </recommendedName>
</protein>
<dbReference type="AlphaFoldDB" id="A0A4Y7JAM7"/>
<dbReference type="InterPro" id="IPR002401">
    <property type="entry name" value="Cyt_P450_E_grp-I"/>
</dbReference>
<evidence type="ECO:0000256" key="10">
    <source>
        <dbReference type="ARBA" id="ARBA00050995"/>
    </source>
</evidence>
<evidence type="ECO:0000313" key="17">
    <source>
        <dbReference type="Proteomes" id="UP000316621"/>
    </source>
</evidence>
<evidence type="ECO:0000256" key="6">
    <source>
        <dbReference type="ARBA" id="ARBA00022824"/>
    </source>
</evidence>
<feature type="binding site" description="axial binding residue" evidence="13">
    <location>
        <position position="381"/>
    </location>
    <ligand>
        <name>heme</name>
        <dbReference type="ChEBI" id="CHEBI:30413"/>
    </ligand>
    <ligandPart>
        <name>Fe</name>
        <dbReference type="ChEBI" id="CHEBI:18248"/>
    </ligandPart>
</feature>
<organism evidence="16 17">
    <name type="scientific">Papaver somniferum</name>
    <name type="common">Opium poppy</name>
    <dbReference type="NCBI Taxonomy" id="3469"/>
    <lineage>
        <taxon>Eukaryota</taxon>
        <taxon>Viridiplantae</taxon>
        <taxon>Streptophyta</taxon>
        <taxon>Embryophyta</taxon>
        <taxon>Tracheophyta</taxon>
        <taxon>Spermatophyta</taxon>
        <taxon>Magnoliopsida</taxon>
        <taxon>Ranunculales</taxon>
        <taxon>Papaveraceae</taxon>
        <taxon>Papaveroideae</taxon>
        <taxon>Papaver</taxon>
    </lineage>
</organism>
<evidence type="ECO:0000256" key="5">
    <source>
        <dbReference type="ARBA" id="ARBA00022723"/>
    </source>
</evidence>
<keyword evidence="9 14" id="KW-0503">Monooxygenase</keyword>
<dbReference type="EC" id="1.14.14.102" evidence="12"/>
<keyword evidence="6" id="KW-0256">Endoplasmic reticulum</keyword>
<comment type="catalytic activity">
    <reaction evidence="10">
        <text>(S)-N-methylcoclaurine + reduced [NADPH--hemoprotein reductase] + O2 = (S)-3'-hydroxy-N-methylcoclaurine + oxidized [NADPH--hemoprotein reductase] + H2O + H(+)</text>
        <dbReference type="Rhea" id="RHEA:16649"/>
        <dbReference type="Rhea" id="RHEA-COMP:11964"/>
        <dbReference type="Rhea" id="RHEA-COMP:11965"/>
        <dbReference type="ChEBI" id="CHEBI:15377"/>
        <dbReference type="ChEBI" id="CHEBI:15378"/>
        <dbReference type="ChEBI" id="CHEBI:15379"/>
        <dbReference type="ChEBI" id="CHEBI:57618"/>
        <dbReference type="ChEBI" id="CHEBI:57993"/>
        <dbReference type="ChEBI" id="CHEBI:58010"/>
        <dbReference type="ChEBI" id="CHEBI:58210"/>
        <dbReference type="EC" id="1.14.14.102"/>
    </reaction>
</comment>
<evidence type="ECO:0000256" key="4">
    <source>
        <dbReference type="ARBA" id="ARBA00022617"/>
    </source>
</evidence>
<dbReference type="GO" id="GO:0020037">
    <property type="term" value="F:heme binding"/>
    <property type="evidence" value="ECO:0007669"/>
    <property type="project" value="InterPro"/>
</dbReference>
<comment type="subcellular location">
    <subcellularLocation>
        <location evidence="2">Endoplasmic reticulum</location>
    </subcellularLocation>
</comment>
<proteinExistence type="inferred from homology"/>
<keyword evidence="15" id="KW-1133">Transmembrane helix</keyword>
<dbReference type="Proteomes" id="UP000316621">
    <property type="component" value="Chromosome 4"/>
</dbReference>
<evidence type="ECO:0000313" key="16">
    <source>
        <dbReference type="EMBL" id="RZC57867.1"/>
    </source>
</evidence>
<dbReference type="GO" id="GO:0005506">
    <property type="term" value="F:iron ion binding"/>
    <property type="evidence" value="ECO:0007669"/>
    <property type="project" value="InterPro"/>
</dbReference>
<dbReference type="Gramene" id="RZC57867">
    <property type="protein sequence ID" value="RZC57867"/>
    <property type="gene ID" value="C5167_005173"/>
</dbReference>
<dbReference type="GO" id="GO:0050593">
    <property type="term" value="F:N-methylcoclaurine 3'-monooxygenase activity"/>
    <property type="evidence" value="ECO:0007669"/>
    <property type="project" value="UniProtKB-EC"/>
</dbReference>
<dbReference type="Gene3D" id="1.10.630.10">
    <property type="entry name" value="Cytochrome P450"/>
    <property type="match status" value="1"/>
</dbReference>
<comment type="cofactor">
    <cofactor evidence="1 13">
        <name>heme</name>
        <dbReference type="ChEBI" id="CHEBI:30413"/>
    </cofactor>
</comment>
<comment type="pathway">
    <text evidence="11">Alkaloid biosynthesis; (S)-reticuline biosynthesis; (S)-reticuline from (S)-norcoclaurine: step 3/4.</text>
</comment>
<keyword evidence="8 13" id="KW-0408">Iron</keyword>
<keyword evidence="15" id="KW-0472">Membrane</keyword>
<dbReference type="PRINTS" id="PR00463">
    <property type="entry name" value="EP450I"/>
</dbReference>
<dbReference type="GO" id="GO:0005783">
    <property type="term" value="C:endoplasmic reticulum"/>
    <property type="evidence" value="ECO:0007669"/>
    <property type="project" value="UniProtKB-SubCell"/>
</dbReference>
<dbReference type="InterPro" id="IPR001128">
    <property type="entry name" value="Cyt_P450"/>
</dbReference>
<evidence type="ECO:0000256" key="1">
    <source>
        <dbReference type="ARBA" id="ARBA00001971"/>
    </source>
</evidence>
<dbReference type="OMA" id="MVILEHI"/>
<evidence type="ECO:0000256" key="3">
    <source>
        <dbReference type="ARBA" id="ARBA00010617"/>
    </source>
</evidence>
<evidence type="ECO:0000256" key="8">
    <source>
        <dbReference type="ARBA" id="ARBA00023004"/>
    </source>
</evidence>
<evidence type="ECO:0000256" key="2">
    <source>
        <dbReference type="ARBA" id="ARBA00004240"/>
    </source>
</evidence>
<keyword evidence="4 13" id="KW-0349">Heme</keyword>
<dbReference type="PANTHER" id="PTHR47951:SF3">
    <property type="entry name" value="CYTOCHROME P450, FAMILY 706, SUBFAMILY A, POLYPEPTIDE 4"/>
    <property type="match status" value="1"/>
</dbReference>
<accession>A0A4Y7JAM7</accession>